<proteinExistence type="predicted"/>
<dbReference type="VEuPathDB" id="TriTrypDB:LDHU3_17.1730"/>
<accession>A0A3S7WUL0</accession>
<dbReference type="AlphaFoldDB" id="A0A3S7WUL0"/>
<organism evidence="1 2">
    <name type="scientific">Leishmania donovani</name>
    <dbReference type="NCBI Taxonomy" id="5661"/>
    <lineage>
        <taxon>Eukaryota</taxon>
        <taxon>Discoba</taxon>
        <taxon>Euglenozoa</taxon>
        <taxon>Kinetoplastea</taxon>
        <taxon>Metakinetoplastina</taxon>
        <taxon>Trypanosomatida</taxon>
        <taxon>Trypanosomatidae</taxon>
        <taxon>Leishmaniinae</taxon>
        <taxon>Leishmania</taxon>
    </lineage>
</organism>
<evidence type="ECO:0000313" key="2">
    <source>
        <dbReference type="Proteomes" id="UP000274082"/>
    </source>
</evidence>
<protein>
    <submittedName>
        <fullName evidence="1">Uncharacterized protein</fullName>
    </submittedName>
</protein>
<dbReference type="VEuPathDB" id="TriTrypDB:LdCL_170018500"/>
<sequence length="112" mass="12640">MRPTWLFDQDGIAEVSSRDPYGIHLQVAPRKASLPGKWKKGRTTTATHLYWSGLRAPRESPSHIAYDELRTSELQHLEENVRKLISVSSAACEKLASEVVPVPEFRSVLEEV</sequence>
<reference evidence="1 2" key="1">
    <citation type="journal article" date="2018" name="Sci. Rep.">
        <title>A complete Leishmania donovani reference genome identifies novel genetic variations associated with virulence.</title>
        <authorList>
            <person name="Lypaczewski P."/>
            <person name="Hoshizaki J."/>
            <person name="Zhang W.-W."/>
            <person name="McCall L.-I."/>
            <person name="Torcivia-Rodriguez J."/>
            <person name="Simonyan V."/>
            <person name="Kaur A."/>
            <person name="Dewar K."/>
            <person name="Matlashewski G."/>
        </authorList>
    </citation>
    <scope>NUCLEOTIDE SEQUENCE [LARGE SCALE GENOMIC DNA]</scope>
    <source>
        <strain evidence="1 2">LdCL</strain>
    </source>
</reference>
<keyword evidence="2" id="KW-1185">Reference proteome</keyword>
<dbReference type="EMBL" id="CP029516">
    <property type="protein sequence ID" value="AYU77887.1"/>
    <property type="molecule type" value="Genomic_DNA"/>
</dbReference>
<evidence type="ECO:0000313" key="1">
    <source>
        <dbReference type="EMBL" id="AYU77887.1"/>
    </source>
</evidence>
<name>A0A3S7WUL0_LEIDO</name>
<dbReference type="Proteomes" id="UP000274082">
    <property type="component" value="Chromosome 17"/>
</dbReference>
<gene>
    <name evidence="1" type="ORF">LdCL_170018500</name>
</gene>